<organism evidence="3 4">
    <name type="scientific">Aurantimicrobium photophilum</name>
    <dbReference type="NCBI Taxonomy" id="1987356"/>
    <lineage>
        <taxon>Bacteria</taxon>
        <taxon>Bacillati</taxon>
        <taxon>Actinomycetota</taxon>
        <taxon>Actinomycetes</taxon>
        <taxon>Micrococcales</taxon>
        <taxon>Microbacteriaceae</taxon>
        <taxon>Aurantimicrobium</taxon>
    </lineage>
</organism>
<reference evidence="3 4" key="1">
    <citation type="submission" date="2017-10" db="EMBL/GenBank/DDBJ databases">
        <title>Genome of an Actinobacterium that displays light-enhanced growth.</title>
        <authorList>
            <person name="Maresca J.A."/>
            <person name="Hempel P."/>
            <person name="Shevchenko O."/>
            <person name="Miller K.J."/>
            <person name="Hahn M.W."/>
        </authorList>
    </citation>
    <scope>NUCLEOTIDE SEQUENCE [LARGE SCALE GENOMIC DNA]</scope>
    <source>
        <strain evidence="3 4">MWH-Mo1</strain>
    </source>
</reference>
<accession>A0A2Z3RY81</accession>
<keyword evidence="3" id="KW-0012">Acyltransferase</keyword>
<gene>
    <name evidence="3" type="ORF">AURMO_01162</name>
</gene>
<dbReference type="Pfam" id="PF01757">
    <property type="entry name" value="Acyl_transf_3"/>
    <property type="match status" value="1"/>
</dbReference>
<feature type="transmembrane region" description="Helical" evidence="1">
    <location>
        <begin position="80"/>
        <end position="98"/>
    </location>
</feature>
<dbReference type="EMBL" id="CP023994">
    <property type="protein sequence ID" value="AWR21755.1"/>
    <property type="molecule type" value="Genomic_DNA"/>
</dbReference>
<name>A0A2Z3RY81_9MICO</name>
<dbReference type="AlphaFoldDB" id="A0A2Z3RY81"/>
<dbReference type="InterPro" id="IPR002656">
    <property type="entry name" value="Acyl_transf_3_dom"/>
</dbReference>
<dbReference type="InterPro" id="IPR050879">
    <property type="entry name" value="Acyltransferase_3"/>
</dbReference>
<feature type="transmembrane region" description="Helical" evidence="1">
    <location>
        <begin position="203"/>
        <end position="223"/>
    </location>
</feature>
<dbReference type="PANTHER" id="PTHR23028">
    <property type="entry name" value="ACETYLTRANSFERASE"/>
    <property type="match status" value="1"/>
</dbReference>
<evidence type="ECO:0000313" key="4">
    <source>
        <dbReference type="Proteomes" id="UP000246894"/>
    </source>
</evidence>
<dbReference type="KEGG" id="aum:AURMO_01162"/>
<dbReference type="Proteomes" id="UP000246894">
    <property type="component" value="Chromosome"/>
</dbReference>
<feature type="transmembrane region" description="Helical" evidence="1">
    <location>
        <begin position="127"/>
        <end position="151"/>
    </location>
</feature>
<feature type="transmembrane region" description="Helical" evidence="1">
    <location>
        <begin position="332"/>
        <end position="358"/>
    </location>
</feature>
<sequence>MTPAPQHRFLLLDGMRGVAALGVLAFHVTVSATSDFQQLASFYLFVDFFFVLSGFVLWPSMPQHGKQLGRTSGIFILKRVFRFWPLAITSLIVALIAIDWERNVLVAKDNFNAPYGSLAGLPADERVHILVIAFLLLQVLLASAIAINVPLWSLSAEWIANVIYAPLTAVKWGMGIILAVIAGYVMLWYGLTSDASFIEYSGPIRGFEAVGRAFLGFGLGLLLRKYLTQLSRFRNWWMLVISVGLVVSLFFIEDAWHWDSYRYNITYFAAPIFALLILQLTKFEVTPGTRKAKVLSIMGAYSFGVYVFHQPLIQWTNIVLGTPSGAYPPGKWVYFFLVESVSITIVSILFTLIARTLVEAPLQRMGKKLIQKASSKLSA</sequence>
<keyword evidence="1" id="KW-0812">Transmembrane</keyword>
<dbReference type="PANTHER" id="PTHR23028:SF134">
    <property type="entry name" value="PUTATIVE (AFU_ORTHOLOGUE AFUA_4G08520)-RELATED"/>
    <property type="match status" value="1"/>
</dbReference>
<keyword evidence="1" id="KW-1133">Transmembrane helix</keyword>
<dbReference type="RefSeq" id="WP_110233898.1">
    <property type="nucleotide sequence ID" value="NZ_CP023994.1"/>
</dbReference>
<feature type="transmembrane region" description="Helical" evidence="1">
    <location>
        <begin position="293"/>
        <end position="312"/>
    </location>
</feature>
<proteinExistence type="predicted"/>
<keyword evidence="3" id="KW-0808">Transferase</keyword>
<keyword evidence="1" id="KW-0472">Membrane</keyword>
<evidence type="ECO:0000256" key="1">
    <source>
        <dbReference type="SAM" id="Phobius"/>
    </source>
</evidence>
<feature type="domain" description="Acyltransferase 3" evidence="2">
    <location>
        <begin position="12"/>
        <end position="350"/>
    </location>
</feature>
<feature type="transmembrane region" description="Helical" evidence="1">
    <location>
        <begin position="264"/>
        <end position="281"/>
    </location>
</feature>
<evidence type="ECO:0000259" key="2">
    <source>
        <dbReference type="Pfam" id="PF01757"/>
    </source>
</evidence>
<dbReference type="GO" id="GO:0016747">
    <property type="term" value="F:acyltransferase activity, transferring groups other than amino-acyl groups"/>
    <property type="evidence" value="ECO:0007669"/>
    <property type="project" value="InterPro"/>
</dbReference>
<evidence type="ECO:0000313" key="3">
    <source>
        <dbReference type="EMBL" id="AWR21755.1"/>
    </source>
</evidence>
<protein>
    <submittedName>
        <fullName evidence="3">Acyltransferase family protein</fullName>
    </submittedName>
</protein>
<feature type="transmembrane region" description="Helical" evidence="1">
    <location>
        <begin position="235"/>
        <end position="252"/>
    </location>
</feature>
<feature type="transmembrane region" description="Helical" evidence="1">
    <location>
        <begin position="42"/>
        <end position="59"/>
    </location>
</feature>
<keyword evidence="4" id="KW-1185">Reference proteome</keyword>
<feature type="transmembrane region" description="Helical" evidence="1">
    <location>
        <begin position="172"/>
        <end position="191"/>
    </location>
</feature>
<dbReference type="OrthoDB" id="3404679at2"/>